<evidence type="ECO:0000313" key="1">
    <source>
        <dbReference type="EMBL" id="JAH32564.1"/>
    </source>
</evidence>
<accession>A0A0E9RTV1</accession>
<sequence>MSNLSRSTTHRYVNYKTEMC</sequence>
<dbReference type="EMBL" id="GBXM01076013">
    <property type="protein sequence ID" value="JAH32564.1"/>
    <property type="molecule type" value="Transcribed_RNA"/>
</dbReference>
<dbReference type="AlphaFoldDB" id="A0A0E9RTV1"/>
<reference evidence="1" key="2">
    <citation type="journal article" date="2015" name="Fish Shellfish Immunol.">
        <title>Early steps in the European eel (Anguilla anguilla)-Vibrio vulnificus interaction in the gills: Role of the RtxA13 toxin.</title>
        <authorList>
            <person name="Callol A."/>
            <person name="Pajuelo D."/>
            <person name="Ebbesson L."/>
            <person name="Teles M."/>
            <person name="MacKenzie S."/>
            <person name="Amaro C."/>
        </authorList>
    </citation>
    <scope>NUCLEOTIDE SEQUENCE</scope>
</reference>
<reference evidence="1" key="1">
    <citation type="submission" date="2014-11" db="EMBL/GenBank/DDBJ databases">
        <authorList>
            <person name="Amaro Gonzalez C."/>
        </authorList>
    </citation>
    <scope>NUCLEOTIDE SEQUENCE</scope>
</reference>
<protein>
    <submittedName>
        <fullName evidence="1">Uncharacterized protein</fullName>
    </submittedName>
</protein>
<name>A0A0E9RTV1_ANGAN</name>
<proteinExistence type="predicted"/>
<organism evidence="1">
    <name type="scientific">Anguilla anguilla</name>
    <name type="common">European freshwater eel</name>
    <name type="synonym">Muraena anguilla</name>
    <dbReference type="NCBI Taxonomy" id="7936"/>
    <lineage>
        <taxon>Eukaryota</taxon>
        <taxon>Metazoa</taxon>
        <taxon>Chordata</taxon>
        <taxon>Craniata</taxon>
        <taxon>Vertebrata</taxon>
        <taxon>Euteleostomi</taxon>
        <taxon>Actinopterygii</taxon>
        <taxon>Neopterygii</taxon>
        <taxon>Teleostei</taxon>
        <taxon>Anguilliformes</taxon>
        <taxon>Anguillidae</taxon>
        <taxon>Anguilla</taxon>
    </lineage>
</organism>